<feature type="non-terminal residue" evidence="1">
    <location>
        <position position="1"/>
    </location>
</feature>
<dbReference type="EMBL" id="HACG01001681">
    <property type="protein sequence ID" value="CEK48546.1"/>
    <property type="molecule type" value="Transcribed_RNA"/>
</dbReference>
<sequence length="97" mass="11031">LFFTSLAGSGTTRAHIVQSTNVLAPATILEISRKYVFGNRTMWSGFKPMTFRMQGFTTYPQPHFGRKLKHSARLLCLCSVHKVPLKSEKVPPVWQEH</sequence>
<evidence type="ECO:0000313" key="1">
    <source>
        <dbReference type="EMBL" id="CEK48546.1"/>
    </source>
</evidence>
<dbReference type="AlphaFoldDB" id="A0A0B6XYF1"/>
<accession>A0A0B6XYF1</accession>
<organism evidence="1">
    <name type="scientific">Arion vulgaris</name>
    <dbReference type="NCBI Taxonomy" id="1028688"/>
    <lineage>
        <taxon>Eukaryota</taxon>
        <taxon>Metazoa</taxon>
        <taxon>Spiralia</taxon>
        <taxon>Lophotrochozoa</taxon>
        <taxon>Mollusca</taxon>
        <taxon>Gastropoda</taxon>
        <taxon>Heterobranchia</taxon>
        <taxon>Euthyneura</taxon>
        <taxon>Panpulmonata</taxon>
        <taxon>Eupulmonata</taxon>
        <taxon>Stylommatophora</taxon>
        <taxon>Helicina</taxon>
        <taxon>Arionoidea</taxon>
        <taxon>Arionidae</taxon>
        <taxon>Arion</taxon>
    </lineage>
</organism>
<gene>
    <name evidence="1" type="primary">ORF4373</name>
</gene>
<reference evidence="1" key="1">
    <citation type="submission" date="2014-12" db="EMBL/GenBank/DDBJ databases">
        <title>Insight into the proteome of Arion vulgaris.</title>
        <authorList>
            <person name="Aradska J."/>
            <person name="Bulat T."/>
            <person name="Smidak R."/>
            <person name="Sarate P."/>
            <person name="Gangsoo J."/>
            <person name="Sialana F."/>
            <person name="Bilban M."/>
            <person name="Lubec G."/>
        </authorList>
    </citation>
    <scope>NUCLEOTIDE SEQUENCE</scope>
    <source>
        <tissue evidence="1">Skin</tissue>
    </source>
</reference>
<protein>
    <submittedName>
        <fullName evidence="1">Uncharacterized protein</fullName>
    </submittedName>
</protein>
<name>A0A0B6XYF1_9EUPU</name>
<proteinExistence type="predicted"/>